<dbReference type="EMBL" id="CAMXCT020006743">
    <property type="protein sequence ID" value="CAL1172690.1"/>
    <property type="molecule type" value="Genomic_DNA"/>
</dbReference>
<feature type="transmembrane region" description="Helical" evidence="1">
    <location>
        <begin position="86"/>
        <end position="108"/>
    </location>
</feature>
<dbReference type="EMBL" id="CAMXCT030006743">
    <property type="protein sequence ID" value="CAL4806627.1"/>
    <property type="molecule type" value="Genomic_DNA"/>
</dbReference>
<organism evidence="2">
    <name type="scientific">Cladocopium goreaui</name>
    <dbReference type="NCBI Taxonomy" id="2562237"/>
    <lineage>
        <taxon>Eukaryota</taxon>
        <taxon>Sar</taxon>
        <taxon>Alveolata</taxon>
        <taxon>Dinophyceae</taxon>
        <taxon>Suessiales</taxon>
        <taxon>Symbiodiniaceae</taxon>
        <taxon>Cladocopium</taxon>
    </lineage>
</organism>
<dbReference type="Proteomes" id="UP001152797">
    <property type="component" value="Unassembled WGS sequence"/>
</dbReference>
<feature type="transmembrane region" description="Helical" evidence="1">
    <location>
        <begin position="114"/>
        <end position="132"/>
    </location>
</feature>
<evidence type="ECO:0000313" key="4">
    <source>
        <dbReference type="Proteomes" id="UP001152797"/>
    </source>
</evidence>
<gene>
    <name evidence="2" type="ORF">C1SCF055_LOCUS43822</name>
</gene>
<reference evidence="3 4" key="2">
    <citation type="submission" date="2024-05" db="EMBL/GenBank/DDBJ databases">
        <authorList>
            <person name="Chen Y."/>
            <person name="Shah S."/>
            <person name="Dougan E. K."/>
            <person name="Thang M."/>
            <person name="Chan C."/>
        </authorList>
    </citation>
    <scope>NUCLEOTIDE SEQUENCE [LARGE SCALE GENOMIC DNA]</scope>
</reference>
<dbReference type="AlphaFoldDB" id="A0A9P1M5F1"/>
<dbReference type="OrthoDB" id="447910at2759"/>
<evidence type="ECO:0000313" key="3">
    <source>
        <dbReference type="EMBL" id="CAL4806627.1"/>
    </source>
</evidence>
<keyword evidence="1" id="KW-1133">Transmembrane helix</keyword>
<evidence type="ECO:0000256" key="1">
    <source>
        <dbReference type="SAM" id="Phobius"/>
    </source>
</evidence>
<feature type="transmembrane region" description="Helical" evidence="1">
    <location>
        <begin position="15"/>
        <end position="35"/>
    </location>
</feature>
<keyword evidence="1 3" id="KW-0812">Transmembrane</keyword>
<evidence type="ECO:0000313" key="2">
    <source>
        <dbReference type="EMBL" id="CAI4019315.1"/>
    </source>
</evidence>
<protein>
    <submittedName>
        <fullName evidence="3">Transmembrane protein</fullName>
    </submittedName>
</protein>
<name>A0A9P1M5F1_9DINO</name>
<keyword evidence="1" id="KW-0472">Membrane</keyword>
<accession>A0A9P1M5F1</accession>
<keyword evidence="4" id="KW-1185">Reference proteome</keyword>
<proteinExistence type="predicted"/>
<feature type="transmembrane region" description="Helical" evidence="1">
    <location>
        <begin position="55"/>
        <end position="79"/>
    </location>
</feature>
<sequence>MAMDDFRILLTRSSFWIYIVLALHFALCVLILSKAPGDRPFSIVSGITLSQPVQWGYSAFCLVSVFFIVQAYVGAVYMLESHLNMYYYFLAASILVDIAFLFLFIWAWLTAVPLVLFLTLTIVFKFTALYITSKYSKLVRSQYNAELLPHLKSALGRSFNVAPQFTPAPVPRGMASMQERPPPQFDAGQKAYQTMPEAVGCWGRFARENNEQWISMDADPFAFSRFHAGCPWLLMFCLLPRLKLIPFSSFQSRARTKMAQVAEAAAAETLCCAVCCAGCTGCCGGDCCRDCLEGCGLLSCCELLGCLACLSCCCPCCCQSQKQGPPPVVLAQGPAMYPTGYTPEQMMMGPPVYAPQAQVMGYPQGAYR</sequence>
<comment type="caution">
    <text evidence="2">The sequence shown here is derived from an EMBL/GenBank/DDBJ whole genome shotgun (WGS) entry which is preliminary data.</text>
</comment>
<reference evidence="2" key="1">
    <citation type="submission" date="2022-10" db="EMBL/GenBank/DDBJ databases">
        <authorList>
            <person name="Chen Y."/>
            <person name="Dougan E. K."/>
            <person name="Chan C."/>
            <person name="Rhodes N."/>
            <person name="Thang M."/>
        </authorList>
    </citation>
    <scope>NUCLEOTIDE SEQUENCE</scope>
</reference>
<dbReference type="EMBL" id="CAMXCT010006743">
    <property type="protein sequence ID" value="CAI4019315.1"/>
    <property type="molecule type" value="Genomic_DNA"/>
</dbReference>